<name>A0A060BVB6_9BACL</name>
<evidence type="ECO:0000313" key="1">
    <source>
        <dbReference type="EMBL" id="AIA84765.1"/>
    </source>
</evidence>
<protein>
    <submittedName>
        <fullName evidence="1">CAZy families CE1 protein</fullName>
    </submittedName>
</protein>
<sequence>MVLADKTALPTYYRLLKAGAKDVHITYYDHVQDRTGVYHDEDGRPTKYLGHCIWINVYNDETKTDIDGRYVLVDGRPVTLWQWVGLHRLS</sequence>
<reference evidence="1" key="1">
    <citation type="journal article" date="2013" name="Environ. Microbiol.">
        <title>Seasonally variable intestinal metagenomes of the red palm weevil (Rhynchophorus ferrugineus).</title>
        <authorList>
            <person name="Jia S."/>
            <person name="Zhang X."/>
            <person name="Zhang G."/>
            <person name="Yin A."/>
            <person name="Zhang S."/>
            <person name="Li F."/>
            <person name="Wang L."/>
            <person name="Zhao D."/>
            <person name="Yun Q."/>
            <person name="Tala"/>
            <person name="Wang J."/>
            <person name="Sun G."/>
            <person name="Baabdullah M."/>
            <person name="Yu X."/>
            <person name="Hu S."/>
            <person name="Al-Mssallem I.S."/>
            <person name="Yu J."/>
        </authorList>
    </citation>
    <scope>NUCLEOTIDE SEQUENCE</scope>
</reference>
<dbReference type="EMBL" id="KF117510">
    <property type="protein sequence ID" value="AIA84765.1"/>
    <property type="molecule type" value="Genomic_DNA"/>
</dbReference>
<organism evidence="1">
    <name type="scientific">uncultured Paenibacillus sp</name>
    <dbReference type="NCBI Taxonomy" id="227322"/>
    <lineage>
        <taxon>Bacteria</taxon>
        <taxon>Bacillati</taxon>
        <taxon>Bacillota</taxon>
        <taxon>Bacilli</taxon>
        <taxon>Bacillales</taxon>
        <taxon>Paenibacillaceae</taxon>
        <taxon>Paenibacillus</taxon>
        <taxon>environmental samples</taxon>
    </lineage>
</organism>
<dbReference type="AlphaFoldDB" id="A0A060BVB6"/>
<proteinExistence type="predicted"/>
<accession>A0A060BVB6</accession>